<dbReference type="STRING" id="573413.Spirs_3799"/>
<name>E1R830_SEDSS</name>
<comment type="similarity">
    <text evidence="1">Belongs to the uracil-DNA glycosylase (UDG) superfamily. SMUG1 family.</text>
</comment>
<protein>
    <submittedName>
        <fullName evidence="7">Uracil-DNA glycosylase superfamily</fullName>
    </submittedName>
</protein>
<dbReference type="AlphaFoldDB" id="E1R830"/>
<keyword evidence="8" id="KW-1185">Reference proteome</keyword>
<keyword evidence="3" id="KW-0378">Hydrolase</keyword>
<dbReference type="Pfam" id="PF03167">
    <property type="entry name" value="UDG"/>
    <property type="match status" value="1"/>
</dbReference>
<dbReference type="PANTHER" id="PTHR13235">
    <property type="entry name" value="SINGLE-STRAND SELECTIVE MONOFUNCTIONAL URACIL DNA GLYCOSYLASE"/>
    <property type="match status" value="1"/>
</dbReference>
<reference evidence="7 8" key="1">
    <citation type="journal article" date="2010" name="Stand. Genomic Sci.">
        <title>Complete genome sequence of Spirochaeta smaragdinae type strain (SEBR 4228).</title>
        <authorList>
            <person name="Mavromatis K."/>
            <person name="Yasawong M."/>
            <person name="Chertkov O."/>
            <person name="Lapidus A."/>
            <person name="Lucas S."/>
            <person name="Nolan M."/>
            <person name="Del Rio T.G."/>
            <person name="Tice H."/>
            <person name="Cheng J.F."/>
            <person name="Pitluck S."/>
            <person name="Liolios K."/>
            <person name="Ivanova N."/>
            <person name="Tapia R."/>
            <person name="Han C."/>
            <person name="Bruce D."/>
            <person name="Goodwin L."/>
            <person name="Pati A."/>
            <person name="Chen A."/>
            <person name="Palaniappan K."/>
            <person name="Land M."/>
            <person name="Hauser L."/>
            <person name="Chang Y.J."/>
            <person name="Jeffries C.D."/>
            <person name="Detter J.C."/>
            <person name="Rohde M."/>
            <person name="Brambilla E."/>
            <person name="Spring S."/>
            <person name="Goker M."/>
            <person name="Sikorski J."/>
            <person name="Woyke T."/>
            <person name="Bristow J."/>
            <person name="Eisen J.A."/>
            <person name="Markowitz V."/>
            <person name="Hugenholtz P."/>
            <person name="Klenk H.P."/>
            <person name="Kyrpides N.C."/>
        </authorList>
    </citation>
    <scope>NUCLEOTIDE SEQUENCE [LARGE SCALE GENOMIC DNA]</scope>
    <source>
        <strain evidence="8">DSM 11293 / JCM 15392 / SEBR 4228</strain>
    </source>
</reference>
<dbReference type="eggNOG" id="COG1573">
    <property type="taxonomic scope" value="Bacteria"/>
</dbReference>
<evidence type="ECO:0000256" key="3">
    <source>
        <dbReference type="ARBA" id="ARBA00022801"/>
    </source>
</evidence>
<dbReference type="InterPro" id="IPR036895">
    <property type="entry name" value="Uracil-DNA_glycosylase-like_sf"/>
</dbReference>
<evidence type="ECO:0000313" key="8">
    <source>
        <dbReference type="Proteomes" id="UP000002318"/>
    </source>
</evidence>
<proteinExistence type="inferred from homology"/>
<dbReference type="CDD" id="cd19374">
    <property type="entry name" value="UDG-F3_SMUG1-like"/>
    <property type="match status" value="1"/>
</dbReference>
<keyword evidence="5" id="KW-0234">DNA repair</keyword>
<evidence type="ECO:0000256" key="1">
    <source>
        <dbReference type="ARBA" id="ARBA00007889"/>
    </source>
</evidence>
<feature type="domain" description="Uracil-DNA glycosylase-like" evidence="6">
    <location>
        <begin position="54"/>
        <end position="222"/>
    </location>
</feature>
<dbReference type="FunFam" id="3.40.470.10:FF:000005">
    <property type="entry name" value="Single-strand selective monofunctional uracil DNA glycosylase"/>
    <property type="match status" value="1"/>
</dbReference>
<dbReference type="InterPro" id="IPR005122">
    <property type="entry name" value="Uracil-DNA_glycosylase-like"/>
</dbReference>
<keyword evidence="4" id="KW-0238">DNA-binding</keyword>
<dbReference type="GO" id="GO:0003677">
    <property type="term" value="F:DNA binding"/>
    <property type="evidence" value="ECO:0007669"/>
    <property type="project" value="UniProtKB-KW"/>
</dbReference>
<dbReference type="SUPFAM" id="SSF52141">
    <property type="entry name" value="Uracil-DNA glycosylase-like"/>
    <property type="match status" value="1"/>
</dbReference>
<evidence type="ECO:0000256" key="5">
    <source>
        <dbReference type="ARBA" id="ARBA00023204"/>
    </source>
</evidence>
<evidence type="ECO:0000259" key="6">
    <source>
        <dbReference type="Pfam" id="PF03167"/>
    </source>
</evidence>
<dbReference type="PANTHER" id="PTHR13235:SF2">
    <property type="entry name" value="SINGLE-STRAND SELECTIVE MONOFUNCTIONAL URACIL DNA GLYCOSYLASE"/>
    <property type="match status" value="1"/>
</dbReference>
<dbReference type="RefSeq" id="WP_013256344.1">
    <property type="nucleotide sequence ID" value="NC_014364.1"/>
</dbReference>
<dbReference type="InterPro" id="IPR039134">
    <property type="entry name" value="SMUG1"/>
</dbReference>
<dbReference type="Gene3D" id="3.40.470.10">
    <property type="entry name" value="Uracil-DNA glycosylase-like domain"/>
    <property type="match status" value="1"/>
</dbReference>
<dbReference type="Proteomes" id="UP000002318">
    <property type="component" value="Chromosome"/>
</dbReference>
<dbReference type="KEGG" id="ssm:Spirs_3799"/>
<dbReference type="HOGENOM" id="CLU_071760_2_0_12"/>
<keyword evidence="2" id="KW-0227">DNA damage</keyword>
<dbReference type="GO" id="GO:0000703">
    <property type="term" value="F:oxidized pyrimidine nucleobase lesion DNA N-glycosylase activity"/>
    <property type="evidence" value="ECO:0007669"/>
    <property type="project" value="TreeGrafter"/>
</dbReference>
<accession>E1R830</accession>
<evidence type="ECO:0000256" key="4">
    <source>
        <dbReference type="ARBA" id="ARBA00023125"/>
    </source>
</evidence>
<gene>
    <name evidence="7" type="ordered locus">Spirs_3799</name>
</gene>
<evidence type="ECO:0000313" key="7">
    <source>
        <dbReference type="EMBL" id="ADK82885.1"/>
    </source>
</evidence>
<organism evidence="7 8">
    <name type="scientific">Sediminispirochaeta smaragdinae (strain DSM 11293 / JCM 15392 / SEBR 4228)</name>
    <name type="common">Spirochaeta smaragdinae</name>
    <dbReference type="NCBI Taxonomy" id="573413"/>
    <lineage>
        <taxon>Bacteria</taxon>
        <taxon>Pseudomonadati</taxon>
        <taxon>Spirochaetota</taxon>
        <taxon>Spirochaetia</taxon>
        <taxon>Spirochaetales</taxon>
        <taxon>Spirochaetaceae</taxon>
        <taxon>Sediminispirochaeta</taxon>
    </lineage>
</organism>
<dbReference type="GO" id="GO:0017065">
    <property type="term" value="F:single-strand selective uracil DNA N-glycosylase activity"/>
    <property type="evidence" value="ECO:0007669"/>
    <property type="project" value="InterPro"/>
</dbReference>
<dbReference type="GO" id="GO:0006284">
    <property type="term" value="P:base-excision repair"/>
    <property type="evidence" value="ECO:0007669"/>
    <property type="project" value="InterPro"/>
</dbReference>
<sequence length="244" mass="27565">MKQESKALQEAAKLLSRRVDSMAFNRPPGAVIYNPLDYAWEPFAAYTDRYGGGKKRTLFLGMNPGPWGMAQTGVPFGEVETVKNWLGIDGRIKKPREEHPKRPIEGFDCRRSEVSGLRLWSLMKERFHDPDDFFRDHLIVNYCPLIFLEPSGRNKTPDKLPKEERNRLQEACDIHLKQVIEITGAEYLIGIGKYAEKAFMRVAGAMGKTIASILHPSPANPAANRGWGEQASKHLEALGVWVCE</sequence>
<dbReference type="EMBL" id="CP002116">
    <property type="protein sequence ID" value="ADK82885.1"/>
    <property type="molecule type" value="Genomic_DNA"/>
</dbReference>
<evidence type="ECO:0000256" key="2">
    <source>
        <dbReference type="ARBA" id="ARBA00022763"/>
    </source>
</evidence>